<evidence type="ECO:0000313" key="14">
    <source>
        <dbReference type="EMBL" id="KAB5526695.1"/>
    </source>
</evidence>
<evidence type="ECO:0000256" key="1">
    <source>
        <dbReference type="ARBA" id="ARBA00004229"/>
    </source>
</evidence>
<dbReference type="SUPFAM" id="SSF52833">
    <property type="entry name" value="Thioredoxin-like"/>
    <property type="match status" value="1"/>
</dbReference>
<protein>
    <recommendedName>
        <fullName evidence="11">Thioredoxin-like 4, chloroplastic</fullName>
    </recommendedName>
    <alternativeName>
        <fullName evidence="12">Lilium-type thioredoxin 3</fullName>
    </alternativeName>
</protein>
<keyword evidence="6" id="KW-0809">Transit peptide</keyword>
<dbReference type="Pfam" id="PF00085">
    <property type="entry name" value="Thioredoxin"/>
    <property type="match status" value="1"/>
</dbReference>
<reference evidence="15" key="1">
    <citation type="journal article" date="2019" name="Gigascience">
        <title>De novo genome assembly of the endangered Acer yangbiense, a plant species with extremely small populations endemic to Yunnan Province, China.</title>
        <authorList>
            <person name="Yang J."/>
            <person name="Wariss H.M."/>
            <person name="Tao L."/>
            <person name="Zhang R."/>
            <person name="Yun Q."/>
            <person name="Hollingsworth P."/>
            <person name="Dao Z."/>
            <person name="Luo G."/>
            <person name="Guo H."/>
            <person name="Ma Y."/>
            <person name="Sun W."/>
        </authorList>
    </citation>
    <scope>NUCLEOTIDE SEQUENCE [LARGE SCALE GENOMIC DNA]</scope>
    <source>
        <strain evidence="15">cv. br00</strain>
    </source>
</reference>
<evidence type="ECO:0000256" key="2">
    <source>
        <dbReference type="ARBA" id="ARBA00008987"/>
    </source>
</evidence>
<organism evidence="14 15">
    <name type="scientific">Salix brachista</name>
    <dbReference type="NCBI Taxonomy" id="2182728"/>
    <lineage>
        <taxon>Eukaryota</taxon>
        <taxon>Viridiplantae</taxon>
        <taxon>Streptophyta</taxon>
        <taxon>Embryophyta</taxon>
        <taxon>Tracheophyta</taxon>
        <taxon>Spermatophyta</taxon>
        <taxon>Magnoliopsida</taxon>
        <taxon>eudicotyledons</taxon>
        <taxon>Gunneridae</taxon>
        <taxon>Pentapetalae</taxon>
        <taxon>rosids</taxon>
        <taxon>fabids</taxon>
        <taxon>Malpighiales</taxon>
        <taxon>Salicaceae</taxon>
        <taxon>Saliceae</taxon>
        <taxon>Salix</taxon>
    </lineage>
</organism>
<dbReference type="AlphaFoldDB" id="A0A5N5KAW8"/>
<dbReference type="CDD" id="cd02947">
    <property type="entry name" value="TRX_family"/>
    <property type="match status" value="1"/>
</dbReference>
<evidence type="ECO:0000256" key="6">
    <source>
        <dbReference type="ARBA" id="ARBA00022946"/>
    </source>
</evidence>
<dbReference type="InterPro" id="IPR044176">
    <property type="entry name" value="TRL4_chloroplastic"/>
</dbReference>
<dbReference type="PROSITE" id="PS51352">
    <property type="entry name" value="THIOREDOXIN_2"/>
    <property type="match status" value="1"/>
</dbReference>
<evidence type="ECO:0000256" key="8">
    <source>
        <dbReference type="ARBA" id="ARBA00023157"/>
    </source>
</evidence>
<sequence>MDGKKKEMDMVYRVIFSFEVLKPNRIWQKREPFFSNCNSEALNATQLMERDEEGSLNVVMQKQNIQYAKASFGSGRNPDRQLNCRIPCVAPSMLPCRGELSDEDDDLCPVDCVREFKTDEEFLRILEKAKETDSLVVVDFYRTSCGSCKYIEQGFAKLCKGSGDQDAAVTFLKHNVIDEYDEQSEVAERLRIKTVPLFHFYKKGVLVESFPTRDKERILGAILKYTSPAAQET</sequence>
<evidence type="ECO:0000256" key="12">
    <source>
        <dbReference type="ARBA" id="ARBA00081663"/>
    </source>
</evidence>
<dbReference type="PANTHER" id="PTHR47912:SF1">
    <property type="entry name" value="THIOREDOXIN-LIKE 4, CHLOROPLASTIC"/>
    <property type="match status" value="1"/>
</dbReference>
<keyword evidence="9" id="KW-0676">Redox-active center</keyword>
<dbReference type="InterPro" id="IPR036249">
    <property type="entry name" value="Thioredoxin-like_sf"/>
</dbReference>
<comment type="similarity">
    <text evidence="2">Belongs to the thioredoxin family.</text>
</comment>
<comment type="subcellular location">
    <subcellularLocation>
        <location evidence="1">Plastid</location>
        <location evidence="1">Chloroplast</location>
    </subcellularLocation>
</comment>
<evidence type="ECO:0000256" key="5">
    <source>
        <dbReference type="ARBA" id="ARBA00022640"/>
    </source>
</evidence>
<keyword evidence="5" id="KW-0934">Plastid</keyword>
<feature type="domain" description="Thioredoxin" evidence="13">
    <location>
        <begin position="89"/>
        <end position="227"/>
    </location>
</feature>
<dbReference type="FunFam" id="3.40.30.10:FF:000234">
    <property type="entry name" value="Thioredoxin-like 4, chloroplastic"/>
    <property type="match status" value="1"/>
</dbReference>
<keyword evidence="8" id="KW-1015">Disulfide bond</keyword>
<evidence type="ECO:0000256" key="3">
    <source>
        <dbReference type="ARBA" id="ARBA00022448"/>
    </source>
</evidence>
<evidence type="ECO:0000259" key="13">
    <source>
        <dbReference type="PROSITE" id="PS51352"/>
    </source>
</evidence>
<evidence type="ECO:0000256" key="7">
    <source>
        <dbReference type="ARBA" id="ARBA00022982"/>
    </source>
</evidence>
<dbReference type="Proteomes" id="UP000326939">
    <property type="component" value="Chromosome 14"/>
</dbReference>
<dbReference type="InterPro" id="IPR013766">
    <property type="entry name" value="Thioredoxin_domain"/>
</dbReference>
<evidence type="ECO:0000313" key="15">
    <source>
        <dbReference type="Proteomes" id="UP000326939"/>
    </source>
</evidence>
<dbReference type="GO" id="GO:0009507">
    <property type="term" value="C:chloroplast"/>
    <property type="evidence" value="ECO:0007669"/>
    <property type="project" value="UniProtKB-SubCell"/>
</dbReference>
<evidence type="ECO:0000256" key="9">
    <source>
        <dbReference type="ARBA" id="ARBA00023284"/>
    </source>
</evidence>
<evidence type="ECO:0000256" key="10">
    <source>
        <dbReference type="ARBA" id="ARBA00056742"/>
    </source>
</evidence>
<keyword evidence="15" id="KW-1185">Reference proteome</keyword>
<evidence type="ECO:0000256" key="4">
    <source>
        <dbReference type="ARBA" id="ARBA00022528"/>
    </source>
</evidence>
<comment type="caution">
    <text evidence="14">The sequence shown here is derived from an EMBL/GenBank/DDBJ whole genome shotgun (WGS) entry which is preliminary data.</text>
</comment>
<evidence type="ECO:0000256" key="11">
    <source>
        <dbReference type="ARBA" id="ARBA00068610"/>
    </source>
</evidence>
<name>A0A5N5KAW8_9ROSI</name>
<dbReference type="Gene3D" id="3.40.30.10">
    <property type="entry name" value="Glutaredoxin"/>
    <property type="match status" value="1"/>
</dbReference>
<dbReference type="PANTHER" id="PTHR47912">
    <property type="entry name" value="THIOREDOXIN-LIKE 4, CHLOROPLASTIC"/>
    <property type="match status" value="1"/>
</dbReference>
<keyword evidence="4" id="KW-0150">Chloroplast</keyword>
<keyword evidence="3" id="KW-0813">Transport</keyword>
<accession>A0A5N5KAW8</accession>
<comment type="function">
    <text evidence="10">Probable thiol-disulfide oxidoreductase that may participate in various redox reactions.</text>
</comment>
<proteinExistence type="inferred from homology"/>
<dbReference type="EMBL" id="VDCV01000014">
    <property type="protein sequence ID" value="KAB5526695.1"/>
    <property type="molecule type" value="Genomic_DNA"/>
</dbReference>
<keyword evidence="7" id="KW-0249">Electron transport</keyword>
<gene>
    <name evidence="14" type="ORF">DKX38_020542</name>
</gene>